<feature type="compositionally biased region" description="Polar residues" evidence="1">
    <location>
        <begin position="43"/>
        <end position="53"/>
    </location>
</feature>
<evidence type="ECO:0000313" key="3">
    <source>
        <dbReference type="Proteomes" id="UP000727407"/>
    </source>
</evidence>
<organism evidence="2 3">
    <name type="scientific">Clarias magur</name>
    <name type="common">Asian catfish</name>
    <name type="synonym">Macropteronotus magur</name>
    <dbReference type="NCBI Taxonomy" id="1594786"/>
    <lineage>
        <taxon>Eukaryota</taxon>
        <taxon>Metazoa</taxon>
        <taxon>Chordata</taxon>
        <taxon>Craniata</taxon>
        <taxon>Vertebrata</taxon>
        <taxon>Euteleostomi</taxon>
        <taxon>Actinopterygii</taxon>
        <taxon>Neopterygii</taxon>
        <taxon>Teleostei</taxon>
        <taxon>Ostariophysi</taxon>
        <taxon>Siluriformes</taxon>
        <taxon>Clariidae</taxon>
        <taxon>Clarias</taxon>
    </lineage>
</organism>
<gene>
    <name evidence="2" type="primary">epha2</name>
    <name evidence="2" type="ORF">DAT39_011740</name>
</gene>
<sequence>MPRGDSLMWCESRSCSLQAAIRPYQSYRDPKLITLRMRDTPTDQRLTSLNEPNMQKARGKVSMSRTDRTCPYSPEIRKVLLDMMASGGELCWLTWPDEDVVINRRKEKVCCEKGNIPSALGV</sequence>
<proteinExistence type="predicted"/>
<accession>A0A8J4XDH7</accession>
<dbReference type="AlphaFoldDB" id="A0A8J4XDH7"/>
<keyword evidence="3" id="KW-1185">Reference proteome</keyword>
<dbReference type="Proteomes" id="UP000727407">
    <property type="component" value="Unassembled WGS sequence"/>
</dbReference>
<evidence type="ECO:0000256" key="1">
    <source>
        <dbReference type="SAM" id="MobiDB-lite"/>
    </source>
</evidence>
<comment type="caution">
    <text evidence="2">The sequence shown here is derived from an EMBL/GenBank/DDBJ whole genome shotgun (WGS) entry which is preliminary data.</text>
</comment>
<name>A0A8J4XDH7_CLAMG</name>
<protein>
    <submittedName>
        <fullName evidence="2">Ephrin type-A receptor 2</fullName>
    </submittedName>
</protein>
<dbReference type="EMBL" id="QNUK01000196">
    <property type="protein sequence ID" value="KAF5898545.1"/>
    <property type="molecule type" value="Genomic_DNA"/>
</dbReference>
<evidence type="ECO:0000313" key="2">
    <source>
        <dbReference type="EMBL" id="KAF5898545.1"/>
    </source>
</evidence>
<keyword evidence="2" id="KW-0675">Receptor</keyword>
<feature type="region of interest" description="Disordered" evidence="1">
    <location>
        <begin position="39"/>
        <end position="67"/>
    </location>
</feature>
<reference evidence="2" key="1">
    <citation type="submission" date="2020-07" db="EMBL/GenBank/DDBJ databases">
        <title>Clarias magur genome sequencing, assembly and annotation.</title>
        <authorList>
            <person name="Kushwaha B."/>
            <person name="Kumar R."/>
            <person name="Das P."/>
            <person name="Joshi C.G."/>
            <person name="Kumar D."/>
            <person name="Nagpure N.S."/>
            <person name="Pandey M."/>
            <person name="Agarwal S."/>
            <person name="Srivastava S."/>
            <person name="Singh M."/>
            <person name="Sahoo L."/>
            <person name="Jayasankar P."/>
            <person name="Meher P.K."/>
            <person name="Koringa P.G."/>
            <person name="Iquebal M.A."/>
            <person name="Das S.P."/>
            <person name="Bit A."/>
            <person name="Patnaik S."/>
            <person name="Patel N."/>
            <person name="Shah T.M."/>
            <person name="Hinsu A."/>
            <person name="Jena J.K."/>
        </authorList>
    </citation>
    <scope>NUCLEOTIDE SEQUENCE</scope>
    <source>
        <strain evidence="2">CIFAMagur01</strain>
        <tissue evidence="2">Testis</tissue>
    </source>
</reference>